<dbReference type="EC" id="3.2.1.55" evidence="3"/>
<dbReference type="Gene3D" id="2.60.40.1180">
    <property type="entry name" value="Golgi alpha-mannosidase II"/>
    <property type="match status" value="1"/>
</dbReference>
<protein>
    <recommendedName>
        <fullName evidence="3">non-reducing end alpha-L-arabinofuranosidase</fullName>
        <ecNumber evidence="3">3.2.1.55</ecNumber>
    </recommendedName>
</protein>
<proteinExistence type="inferred from homology"/>
<dbReference type="InterPro" id="IPR013320">
    <property type="entry name" value="ConA-like_dom_sf"/>
</dbReference>
<dbReference type="SMART" id="SM00813">
    <property type="entry name" value="Alpha-L-AF_C"/>
    <property type="match status" value="1"/>
</dbReference>
<dbReference type="PANTHER" id="PTHR31776:SF26">
    <property type="entry name" value="SECRETED ARABINOSIDASE"/>
    <property type="match status" value="1"/>
</dbReference>
<keyword evidence="4 6" id="KW-0732">Signal</keyword>
<evidence type="ECO:0000256" key="2">
    <source>
        <dbReference type="ARBA" id="ARBA00007186"/>
    </source>
</evidence>
<evidence type="ECO:0000313" key="9">
    <source>
        <dbReference type="Proteomes" id="UP000011885"/>
    </source>
</evidence>
<dbReference type="AlphaFoldDB" id="M5UML8"/>
<gene>
    <name evidence="8" type="ORF">RSSM_01339</name>
</gene>
<accession>M5UML8</accession>
<evidence type="ECO:0000256" key="5">
    <source>
        <dbReference type="ARBA" id="ARBA00022801"/>
    </source>
</evidence>
<keyword evidence="5" id="KW-0378">Hydrolase</keyword>
<evidence type="ECO:0000256" key="1">
    <source>
        <dbReference type="ARBA" id="ARBA00001462"/>
    </source>
</evidence>
<dbReference type="InterPro" id="IPR008979">
    <property type="entry name" value="Galactose-bd-like_sf"/>
</dbReference>
<dbReference type="InterPro" id="IPR051563">
    <property type="entry name" value="Glycosyl_Hydrolase_51"/>
</dbReference>
<dbReference type="EMBL" id="ANOH01000103">
    <property type="protein sequence ID" value="EMI57233.1"/>
    <property type="molecule type" value="Genomic_DNA"/>
</dbReference>
<dbReference type="GO" id="GO:0046373">
    <property type="term" value="P:L-arabinose metabolic process"/>
    <property type="evidence" value="ECO:0007669"/>
    <property type="project" value="InterPro"/>
</dbReference>
<evidence type="ECO:0000256" key="6">
    <source>
        <dbReference type="SAM" id="SignalP"/>
    </source>
</evidence>
<evidence type="ECO:0000259" key="7">
    <source>
        <dbReference type="SMART" id="SM00813"/>
    </source>
</evidence>
<dbReference type="OrthoDB" id="9758333at2"/>
<dbReference type="InterPro" id="IPR055235">
    <property type="entry name" value="ASD1_cat"/>
</dbReference>
<reference evidence="8 9" key="1">
    <citation type="journal article" date="2013" name="Mar. Genomics">
        <title>Expression of sulfatases in Rhodopirellula baltica and the diversity of sulfatases in the genus Rhodopirellula.</title>
        <authorList>
            <person name="Wegner C.E."/>
            <person name="Richter-Heitmann T."/>
            <person name="Klindworth A."/>
            <person name="Klockow C."/>
            <person name="Richter M."/>
            <person name="Achstetter T."/>
            <person name="Glockner F.O."/>
            <person name="Harder J."/>
        </authorList>
    </citation>
    <scope>NUCLEOTIDE SEQUENCE [LARGE SCALE GENOMIC DNA]</scope>
    <source>
        <strain evidence="8 9">SM41</strain>
    </source>
</reference>
<dbReference type="Gene3D" id="2.60.120.260">
    <property type="entry name" value="Galactose-binding domain-like"/>
    <property type="match status" value="1"/>
</dbReference>
<feature type="domain" description="Alpha-L-arabinofuranosidase C-terminal" evidence="7">
    <location>
        <begin position="474"/>
        <end position="818"/>
    </location>
</feature>
<dbReference type="Proteomes" id="UP000011885">
    <property type="component" value="Unassembled WGS sequence"/>
</dbReference>
<evidence type="ECO:0000256" key="4">
    <source>
        <dbReference type="ARBA" id="ARBA00022729"/>
    </source>
</evidence>
<feature type="chain" id="PRO_5004073433" description="non-reducing end alpha-L-arabinofuranosidase" evidence="6">
    <location>
        <begin position="37"/>
        <end position="828"/>
    </location>
</feature>
<dbReference type="Pfam" id="PF06964">
    <property type="entry name" value="Alpha-L-AF_C"/>
    <property type="match status" value="1"/>
</dbReference>
<dbReference type="Pfam" id="PF02018">
    <property type="entry name" value="CBM_4_9"/>
    <property type="match status" value="1"/>
</dbReference>
<dbReference type="InterPro" id="IPR003305">
    <property type="entry name" value="CenC_carb-bd"/>
</dbReference>
<feature type="signal peptide" evidence="6">
    <location>
        <begin position="1"/>
        <end position="36"/>
    </location>
</feature>
<evidence type="ECO:0000256" key="3">
    <source>
        <dbReference type="ARBA" id="ARBA00012670"/>
    </source>
</evidence>
<evidence type="ECO:0000313" key="8">
    <source>
        <dbReference type="EMBL" id="EMI57233.1"/>
    </source>
</evidence>
<keyword evidence="9" id="KW-1185">Reference proteome</keyword>
<dbReference type="SUPFAM" id="SSF49785">
    <property type="entry name" value="Galactose-binding domain-like"/>
    <property type="match status" value="1"/>
</dbReference>
<comment type="similarity">
    <text evidence="2">Belongs to the glycosyl hydrolase 51 family.</text>
</comment>
<dbReference type="RefSeq" id="WP_008675677.1">
    <property type="nucleotide sequence ID" value="NZ_ANOH01000103.1"/>
</dbReference>
<comment type="caution">
    <text evidence="8">The sequence shown here is derived from an EMBL/GenBank/DDBJ whole genome shotgun (WGS) entry which is preliminary data.</text>
</comment>
<dbReference type="Pfam" id="PF22848">
    <property type="entry name" value="ASD1_dom"/>
    <property type="match status" value="1"/>
</dbReference>
<dbReference type="Gene3D" id="3.20.20.80">
    <property type="entry name" value="Glycosidases"/>
    <property type="match status" value="1"/>
</dbReference>
<sequence length="828" mass="92094">MNNTFERVRGACFAKYNTALILATLLTLTAMNVADAEGTAEIQVFCDQPTVELSPHLYGLFFEDINYAADGGLYAELVQNRSFEYYSLTNNRRGQGLHPLYAWNTIQRSGGHAETQVTDAEPLNPNNRNYVELQITKSGEVGVSNKGYDGIHLDQGARYNVSLYARAKDWSGDSSLTIRLESKDGSDCGSVRLQGVDGDWKKLEGIITANQSTDEASLLVTTSGEGTLHLDMVSLFPQNTFKGRRNGLRKDLVLALKELNPKFFRFPGGCIAHGSGYDNRYNWKDSVGDIAQRKPNWNLWGYHQSYGLGFFEYFQLCEDLEMAPLPVIPIGVGCGFRGNDFVPIDELGPHIQDALDLIEFANGPTTSLWGQLRAEMGHPKPFNLEFVCLGNEEHDTPDMRQRFPLFSKAIREAYPEIKIIGTSGLGAGIPIYDLMTKDNVYSSDEHYYMPPNWFLKNEGRFDDFDRNKPLIFVGEYAAHDHGRKNTLFSAISEAVFLNGVERNADMVDMTCYAPLFGRKGHCQWNPDLIYFDKRNVVRTANYYVQQLYGQNKGDVFLNNEVAMKTIGRPSTVSGQIGIGSWNTTIEVEKVTVNGRDVSPTNWKVLSGTYSDKDNHYYQTDKTATPAMSLGREVIDGETVSIEIRARKTGGSEGFLVRFGADAKGNGGYWWNVGGWNNTRHGLEELSGRAATVDSVGGSIETNRWYDLTVELSPGQIRCYIDDQLIQQYEIKPAELSLSSTYDQSTGEVILKMANPTADSIQTHVNLAGAQQVANTATLISLSGTKDATNTYENPENIVPSKSSIPAGKQFSHTISAYTVDVIRLKTER</sequence>
<dbReference type="GO" id="GO:0046556">
    <property type="term" value="F:alpha-L-arabinofuranosidase activity"/>
    <property type="evidence" value="ECO:0007669"/>
    <property type="project" value="UniProtKB-EC"/>
</dbReference>
<dbReference type="PANTHER" id="PTHR31776">
    <property type="entry name" value="ALPHA-L-ARABINOFURANOSIDASE 1"/>
    <property type="match status" value="1"/>
</dbReference>
<dbReference type="InterPro" id="IPR013780">
    <property type="entry name" value="Glyco_hydro_b"/>
</dbReference>
<comment type="catalytic activity">
    <reaction evidence="1">
        <text>Hydrolysis of terminal non-reducing alpha-L-arabinofuranoside residues in alpha-L-arabinosides.</text>
        <dbReference type="EC" id="3.2.1.55"/>
    </reaction>
</comment>
<dbReference type="SUPFAM" id="SSF49899">
    <property type="entry name" value="Concanavalin A-like lectins/glucanases"/>
    <property type="match status" value="1"/>
</dbReference>
<dbReference type="PATRIC" id="fig|1263870.3.peg.1440"/>
<organism evidence="8 9">
    <name type="scientific">Rhodopirellula sallentina SM41</name>
    <dbReference type="NCBI Taxonomy" id="1263870"/>
    <lineage>
        <taxon>Bacteria</taxon>
        <taxon>Pseudomonadati</taxon>
        <taxon>Planctomycetota</taxon>
        <taxon>Planctomycetia</taxon>
        <taxon>Pirellulales</taxon>
        <taxon>Pirellulaceae</taxon>
        <taxon>Rhodopirellula</taxon>
    </lineage>
</organism>
<name>M5UML8_9BACT</name>
<dbReference type="InterPro" id="IPR017853">
    <property type="entry name" value="GH"/>
</dbReference>
<dbReference type="InterPro" id="IPR010720">
    <property type="entry name" value="Alpha-L-AF_C"/>
</dbReference>
<dbReference type="SUPFAM" id="SSF51445">
    <property type="entry name" value="(Trans)glycosidases"/>
    <property type="match status" value="1"/>
</dbReference>